<evidence type="ECO:0008006" key="6">
    <source>
        <dbReference type="Google" id="ProtNLM"/>
    </source>
</evidence>
<dbReference type="KEGG" id="hyl:LPB072_16795"/>
<evidence type="ECO:0000256" key="1">
    <source>
        <dbReference type="SAM" id="Phobius"/>
    </source>
</evidence>
<accession>A0A167IWW7</accession>
<sequence>MQNAPSVVYPLGHSAFYRSALVLLGATAAALIWLGWWTSWLASPWNTFHGLWAFGLVVWAAWAVATWRSLSRERSGSLHWSAQAPPANFDDQPGAWLWRWSDPFRTPVSVRVVPVLDGQRRLLLRVHGVPEVGHWLWFERETNPLRWDDFRRALTAHAVRH</sequence>
<dbReference type="Proteomes" id="UP000185680">
    <property type="component" value="Chromosome"/>
</dbReference>
<reference evidence="3 4" key="1">
    <citation type="submission" date="2016-02" db="EMBL/GenBank/DDBJ databases">
        <title>Draft genome sequence of Hydrogenophaga sp. LPB0072.</title>
        <authorList>
            <person name="Shin S.-K."/>
            <person name="Yi H."/>
        </authorList>
    </citation>
    <scope>NUCLEOTIDE SEQUENCE [LARGE SCALE GENOMIC DNA]</scope>
    <source>
        <strain evidence="3 4">LPB0072</strain>
    </source>
</reference>
<reference evidence="2 5" key="2">
    <citation type="submission" date="2016-10" db="EMBL/GenBank/DDBJ databases">
        <title>Hydorgenophaga sp. LPB0072 isolated from gastropod.</title>
        <authorList>
            <person name="Kim E."/>
            <person name="Yi H."/>
        </authorList>
    </citation>
    <scope>NUCLEOTIDE SEQUENCE [LARGE SCALE GENOMIC DNA]</scope>
    <source>
        <strain evidence="2 5">LPB0072</strain>
    </source>
</reference>
<name>A0A167IWW7_9BURK</name>
<dbReference type="Proteomes" id="UP000185657">
    <property type="component" value="Unassembled WGS sequence"/>
</dbReference>
<proteinExistence type="predicted"/>
<evidence type="ECO:0000313" key="2">
    <source>
        <dbReference type="EMBL" id="AOW14248.1"/>
    </source>
</evidence>
<organism evidence="2 5">
    <name type="scientific">Hydrogenophaga crassostreae</name>
    <dbReference type="NCBI Taxonomy" id="1763535"/>
    <lineage>
        <taxon>Bacteria</taxon>
        <taxon>Pseudomonadati</taxon>
        <taxon>Pseudomonadota</taxon>
        <taxon>Betaproteobacteria</taxon>
        <taxon>Burkholderiales</taxon>
        <taxon>Comamonadaceae</taxon>
        <taxon>Hydrogenophaga</taxon>
    </lineage>
</organism>
<keyword evidence="1" id="KW-0472">Membrane</keyword>
<feature type="transmembrane region" description="Helical" evidence="1">
    <location>
        <begin position="20"/>
        <end position="39"/>
    </location>
</feature>
<protein>
    <recommendedName>
        <fullName evidence="6">Toxin CptA</fullName>
    </recommendedName>
</protein>
<gene>
    <name evidence="2" type="ORF">LPB072_16795</name>
    <name evidence="3" type="ORF">LPB72_04240</name>
</gene>
<dbReference type="STRING" id="1763535.LPB072_16795"/>
<dbReference type="EMBL" id="LVWD01000003">
    <property type="protein sequence ID" value="OAD43729.1"/>
    <property type="molecule type" value="Genomic_DNA"/>
</dbReference>
<dbReference type="RefSeq" id="WP_066086139.1">
    <property type="nucleotide sequence ID" value="NZ_LVWD01000003.1"/>
</dbReference>
<keyword evidence="1" id="KW-1133">Transmembrane helix</keyword>
<evidence type="ECO:0000313" key="5">
    <source>
        <dbReference type="Proteomes" id="UP000185680"/>
    </source>
</evidence>
<dbReference type="EMBL" id="CP017476">
    <property type="protein sequence ID" value="AOW14248.1"/>
    <property type="molecule type" value="Genomic_DNA"/>
</dbReference>
<dbReference type="AlphaFoldDB" id="A0A167IWW7"/>
<evidence type="ECO:0000313" key="4">
    <source>
        <dbReference type="Proteomes" id="UP000185657"/>
    </source>
</evidence>
<keyword evidence="4" id="KW-1185">Reference proteome</keyword>
<evidence type="ECO:0000313" key="3">
    <source>
        <dbReference type="EMBL" id="OAD43729.1"/>
    </source>
</evidence>
<keyword evidence="1" id="KW-0812">Transmembrane</keyword>
<feature type="transmembrane region" description="Helical" evidence="1">
    <location>
        <begin position="51"/>
        <end position="70"/>
    </location>
</feature>